<dbReference type="OrthoDB" id="9763616at2"/>
<dbReference type="EMBL" id="LVJE01000019">
    <property type="protein sequence ID" value="OAB27190.1"/>
    <property type="molecule type" value="Genomic_DNA"/>
</dbReference>
<keyword evidence="3" id="KW-1185">Reference proteome</keyword>
<evidence type="ECO:0000313" key="3">
    <source>
        <dbReference type="Proteomes" id="UP000077164"/>
    </source>
</evidence>
<evidence type="ECO:0000259" key="1">
    <source>
        <dbReference type="Pfam" id="PF09423"/>
    </source>
</evidence>
<accession>A0A162P396</accession>
<sequence>MIQNSSRKIYLHAVLLLLLSYNGYCQKNISKIAFGSCSHQSNPLPIFDVVVQHKPDLFVFLGDNIYGDTDNMSTLQSKYEQLAAKPSFQNLKKHIPIIATWDDHDYGQNDAGRHYPKKEESKELFLNFFDEPKDSERRKHKGIYTSYMYENKGKKVQIILLDNRTFRDNYKKYNGEVAKDKRFFYSLDYTPQQEPDSTYLGAAQWKWLEEELKKPASIRLIGSGSQFGIEYNGYEGWANFPLEQKKFLNLIKKTKANGILFLTGDVHYAEISKLTEPGLYPIYDVTSSGLSSTWHFATPNKNRIEGPIMENHFGLITIDWKNKIPKIKMEIWDSADNQRVEYTIGLDEISFKK</sequence>
<dbReference type="PANTHER" id="PTHR33987:SF1">
    <property type="entry name" value="CALCINEURIN-LIKE METALLO-PHOSPHOESTERASE SUPERFAMILY PROTEIN"/>
    <property type="match status" value="1"/>
</dbReference>
<dbReference type="PANTHER" id="PTHR33987">
    <property type="entry name" value="CALCINEURIN-LIKE METALLO-PHOSPHOESTERASE SUPERFAMILY PROTEIN"/>
    <property type="match status" value="1"/>
</dbReference>
<protein>
    <recommendedName>
        <fullName evidence="1">PhoD-like phosphatase metallophosphatase domain-containing protein</fullName>
    </recommendedName>
</protein>
<dbReference type="Proteomes" id="UP000077164">
    <property type="component" value="Unassembled WGS sequence"/>
</dbReference>
<name>A0A162P396_9FLAO</name>
<organism evidence="2 3">
    <name type="scientific">Flavobacterium fryxellicola</name>
    <dbReference type="NCBI Taxonomy" id="249352"/>
    <lineage>
        <taxon>Bacteria</taxon>
        <taxon>Pseudomonadati</taxon>
        <taxon>Bacteroidota</taxon>
        <taxon>Flavobacteriia</taxon>
        <taxon>Flavobacteriales</taxon>
        <taxon>Flavobacteriaceae</taxon>
        <taxon>Flavobacterium</taxon>
    </lineage>
</organism>
<comment type="caution">
    <text evidence="2">The sequence shown here is derived from an EMBL/GenBank/DDBJ whole genome shotgun (WGS) entry which is preliminary data.</text>
</comment>
<dbReference type="RefSeq" id="WP_066081527.1">
    <property type="nucleotide sequence ID" value="NZ_FRDK01000004.1"/>
</dbReference>
<reference evidence="2 3" key="1">
    <citation type="submission" date="2016-03" db="EMBL/GenBank/DDBJ databases">
        <title>Draft genome sequence of Flavobacterium fryxellicola DSM 16209.</title>
        <authorList>
            <person name="Shin S.-K."/>
            <person name="Yi H."/>
        </authorList>
    </citation>
    <scope>NUCLEOTIDE SEQUENCE [LARGE SCALE GENOMIC DNA]</scope>
    <source>
        <strain evidence="2 3">DSM 16209</strain>
    </source>
</reference>
<dbReference type="InterPro" id="IPR029052">
    <property type="entry name" value="Metallo-depent_PP-like"/>
</dbReference>
<dbReference type="AlphaFoldDB" id="A0A162P396"/>
<dbReference type="CDD" id="cd07389">
    <property type="entry name" value="MPP_PhoD"/>
    <property type="match status" value="1"/>
</dbReference>
<dbReference type="SUPFAM" id="SSF56300">
    <property type="entry name" value="Metallo-dependent phosphatases"/>
    <property type="match status" value="1"/>
</dbReference>
<dbReference type="Gene3D" id="3.60.21.70">
    <property type="entry name" value="PhoD-like phosphatase"/>
    <property type="match status" value="1"/>
</dbReference>
<feature type="domain" description="PhoD-like phosphatase metallophosphatase" evidence="1">
    <location>
        <begin position="33"/>
        <end position="297"/>
    </location>
</feature>
<dbReference type="InterPro" id="IPR018946">
    <property type="entry name" value="PhoD-like_MPP"/>
</dbReference>
<dbReference type="STRING" id="249352.SAMN05444395_104169"/>
<proteinExistence type="predicted"/>
<dbReference type="InterPro" id="IPR038607">
    <property type="entry name" value="PhoD-like_sf"/>
</dbReference>
<dbReference type="Pfam" id="PF09423">
    <property type="entry name" value="PhoD"/>
    <property type="match status" value="1"/>
</dbReference>
<gene>
    <name evidence="2" type="ORF">FBFR_11670</name>
</gene>
<evidence type="ECO:0000313" key="2">
    <source>
        <dbReference type="EMBL" id="OAB27190.1"/>
    </source>
</evidence>